<dbReference type="InterPro" id="IPR038718">
    <property type="entry name" value="SNF2-like_sf"/>
</dbReference>
<sequence length="920" mass="107436">MFEKLKGNIERKKTGIRVEKVYFKLSFDEKGAYLDTVDETGKILCEVESLQYDRNTREILKSIDHIRENSLFLISWDSCGDRIYLSEHPHLIELLKKSKYFVDENLENIEWSHEESNLTLKIETPEEESKKLNSFLLLKGRYKDFKFINEKTVIYNKKIYSIADIGESFISASEINSQFPKSDLENFLTVTMSYFDNIDIDFKDYTVEIGEEKKLQPQIIIEKISRDNSLYLKVGMTVSTMNYDFLSEYNINNAAIVNHMEKKIFFCDIELRNIGEAIEEVVKVLTKHQRKLKLREGYYLDGNLIIMQEKLAKEFVTKELLQMVGKYKIVGTDKLKKYRIRTVKPKLVANLQHSIDFLEGDVELEIEGEKFTIFDVLKAYKKDSYIVLSDGTNALINKKYIEKLERIFKRKDEKAKVSFFDLPLVEELIEDKLFSGEMKKSKELFMGFNSLKDYPVSVPPIKAVLREYQDYGYRWLSYLIDNKIGGCLADDMGLGKTLQAIALLSRIYETPRKPSLVAMPKSLIYNWENEIKKFNPNLNVKIYYGNNRDVNEIKESQIVLTTYGTVRNDIKTLKEMEFELVILDESQNIKNINSQTTKAVMLLNSQNRVALSGTPVENNLGELYSLFRFLNPTMFGSIDEFNSFYANPIQRDNDMEVVEELRKKIYPFILRRTKKEVLKDLPDKIEKVHFVEMNDEQKKIYDERRLFYYDLIHNQIKEHGIGKSQIFILQALNELRQLASCPEMKTEGLVSSTKREILIENIREAVDNGHKILIFTNFIRSIENICEDLDKHNIKHLYMTGATKDRQSLVEKFQNDKKCKVFVMTLKTGGVGLNLTAADTIFIYDPWWNKTAEDQAVDRSHRMGQDRTVFSYKLITKGTIEEKILKLQEEKSRLFEKLISSDSASVKSLTEKDIEYILSE</sequence>
<evidence type="ECO:0000256" key="1">
    <source>
        <dbReference type="ARBA" id="ARBA00022801"/>
    </source>
</evidence>
<dbReference type="CDD" id="cd18793">
    <property type="entry name" value="SF2_C_SNF"/>
    <property type="match status" value="1"/>
</dbReference>
<dbReference type="SMART" id="SM00487">
    <property type="entry name" value="DEXDc"/>
    <property type="match status" value="1"/>
</dbReference>
<gene>
    <name evidence="4" type="ordered locus">Ilyop_1474</name>
</gene>
<dbReference type="InterPro" id="IPR049730">
    <property type="entry name" value="SNF2/RAD54-like_C"/>
</dbReference>
<dbReference type="AlphaFoldDB" id="E3H823"/>
<dbReference type="HOGENOM" id="CLU_000315_21_3_0"/>
<dbReference type="InterPro" id="IPR001650">
    <property type="entry name" value="Helicase_C-like"/>
</dbReference>
<feature type="domain" description="Helicase C-terminal" evidence="3">
    <location>
        <begin position="758"/>
        <end position="917"/>
    </location>
</feature>
<keyword evidence="1" id="KW-0378">Hydrolase</keyword>
<dbReference type="PROSITE" id="PS51192">
    <property type="entry name" value="HELICASE_ATP_BIND_1"/>
    <property type="match status" value="1"/>
</dbReference>
<feature type="domain" description="Helicase ATP-binding" evidence="2">
    <location>
        <begin position="477"/>
        <end position="633"/>
    </location>
</feature>
<evidence type="ECO:0000259" key="2">
    <source>
        <dbReference type="PROSITE" id="PS51192"/>
    </source>
</evidence>
<organism evidence="4 5">
    <name type="scientific">Ilyobacter polytropus (strain ATCC 51220 / DSM 2926 / LMG 16218 / CuHBu1)</name>
    <dbReference type="NCBI Taxonomy" id="572544"/>
    <lineage>
        <taxon>Bacteria</taxon>
        <taxon>Fusobacteriati</taxon>
        <taxon>Fusobacteriota</taxon>
        <taxon>Fusobacteriia</taxon>
        <taxon>Fusobacteriales</taxon>
        <taxon>Fusobacteriaceae</taxon>
        <taxon>Ilyobacter</taxon>
    </lineage>
</organism>
<dbReference type="Proteomes" id="UP000006875">
    <property type="component" value="Chromosome"/>
</dbReference>
<dbReference type="KEGG" id="ipo:Ilyop_1474"/>
<dbReference type="PROSITE" id="PS51194">
    <property type="entry name" value="HELICASE_CTER"/>
    <property type="match status" value="1"/>
</dbReference>
<dbReference type="Pfam" id="PF00176">
    <property type="entry name" value="SNF2-rel_dom"/>
    <property type="match status" value="1"/>
</dbReference>
<dbReference type="STRING" id="572544.Ilyop_1474"/>
<evidence type="ECO:0000259" key="3">
    <source>
        <dbReference type="PROSITE" id="PS51194"/>
    </source>
</evidence>
<dbReference type="CDD" id="cd18012">
    <property type="entry name" value="DEXQc_arch_SWI2_SNF2"/>
    <property type="match status" value="1"/>
</dbReference>
<dbReference type="RefSeq" id="WP_013387921.1">
    <property type="nucleotide sequence ID" value="NC_014632.1"/>
</dbReference>
<dbReference type="InterPro" id="IPR014001">
    <property type="entry name" value="Helicase_ATP-bd"/>
</dbReference>
<dbReference type="GO" id="GO:0005524">
    <property type="term" value="F:ATP binding"/>
    <property type="evidence" value="ECO:0007669"/>
    <property type="project" value="InterPro"/>
</dbReference>
<reference evidence="4 5" key="1">
    <citation type="journal article" date="2010" name="Stand. Genomic Sci.">
        <title>Complete genome sequence of Ilyobacter polytropus type strain (CuHbu1).</title>
        <authorList>
            <person name="Sikorski J."/>
            <person name="Chertkov O."/>
            <person name="Lapidus A."/>
            <person name="Nolan M."/>
            <person name="Lucas S."/>
            <person name="Del Rio T.G."/>
            <person name="Tice H."/>
            <person name="Cheng J.F."/>
            <person name="Tapia R."/>
            <person name="Han C."/>
            <person name="Goodwin L."/>
            <person name="Pitluck S."/>
            <person name="Liolios K."/>
            <person name="Ivanova N."/>
            <person name="Mavromatis K."/>
            <person name="Mikhailova N."/>
            <person name="Pati A."/>
            <person name="Chen A."/>
            <person name="Palaniappan K."/>
            <person name="Land M."/>
            <person name="Hauser L."/>
            <person name="Chang Y.J."/>
            <person name="Jeffries C.D."/>
            <person name="Brambilla E."/>
            <person name="Yasawong M."/>
            <person name="Rohde M."/>
            <person name="Pukall R."/>
            <person name="Spring S."/>
            <person name="Goker M."/>
            <person name="Woyke T."/>
            <person name="Bristow J."/>
            <person name="Eisen J.A."/>
            <person name="Markowitz V."/>
            <person name="Hugenholtz P."/>
            <person name="Kyrpides N.C."/>
            <person name="Klenk H.P."/>
        </authorList>
    </citation>
    <scope>NUCLEOTIDE SEQUENCE [LARGE SCALE GENOMIC DNA]</scope>
    <source>
        <strain evidence="5">ATCC 51220 / DSM 2926 / LMG 16218 / CuHBu1</strain>
    </source>
</reference>
<dbReference type="EMBL" id="CP002281">
    <property type="protein sequence ID" value="ADO83254.1"/>
    <property type="molecule type" value="Genomic_DNA"/>
</dbReference>
<dbReference type="Pfam" id="PF00271">
    <property type="entry name" value="Helicase_C"/>
    <property type="match status" value="1"/>
</dbReference>
<proteinExistence type="predicted"/>
<name>E3H823_ILYPC</name>
<evidence type="ECO:0000313" key="4">
    <source>
        <dbReference type="EMBL" id="ADO83254.1"/>
    </source>
</evidence>
<keyword evidence="5" id="KW-1185">Reference proteome</keyword>
<dbReference type="GO" id="GO:0016787">
    <property type="term" value="F:hydrolase activity"/>
    <property type="evidence" value="ECO:0007669"/>
    <property type="project" value="UniProtKB-KW"/>
</dbReference>
<dbReference type="PANTHER" id="PTHR10799">
    <property type="entry name" value="SNF2/RAD54 HELICASE FAMILY"/>
    <property type="match status" value="1"/>
</dbReference>
<accession>E3H823</accession>
<protein>
    <submittedName>
        <fullName evidence="4">SNF2-related protein</fullName>
    </submittedName>
</protein>
<dbReference type="SUPFAM" id="SSF52540">
    <property type="entry name" value="P-loop containing nucleoside triphosphate hydrolases"/>
    <property type="match status" value="2"/>
</dbReference>
<dbReference type="InterPro" id="IPR027417">
    <property type="entry name" value="P-loop_NTPase"/>
</dbReference>
<dbReference type="OrthoDB" id="9760715at2"/>
<evidence type="ECO:0000313" key="5">
    <source>
        <dbReference type="Proteomes" id="UP000006875"/>
    </source>
</evidence>
<dbReference type="eggNOG" id="COG0553">
    <property type="taxonomic scope" value="Bacteria"/>
</dbReference>
<dbReference type="SMART" id="SM00490">
    <property type="entry name" value="HELICc"/>
    <property type="match status" value="1"/>
</dbReference>
<dbReference type="Gene3D" id="3.40.50.10810">
    <property type="entry name" value="Tandem AAA-ATPase domain"/>
    <property type="match status" value="1"/>
</dbReference>
<dbReference type="Gene3D" id="3.40.50.300">
    <property type="entry name" value="P-loop containing nucleotide triphosphate hydrolases"/>
    <property type="match status" value="1"/>
</dbReference>
<dbReference type="InterPro" id="IPR000330">
    <property type="entry name" value="SNF2_N"/>
</dbReference>